<dbReference type="Proteomes" id="UP001595455">
    <property type="component" value="Unassembled WGS sequence"/>
</dbReference>
<accession>A0ABV7BB89</accession>
<dbReference type="EMBL" id="JBHRSF010000008">
    <property type="protein sequence ID" value="MFC2994707.1"/>
    <property type="molecule type" value="Genomic_DNA"/>
</dbReference>
<protein>
    <submittedName>
        <fullName evidence="1">Uncharacterized protein</fullName>
    </submittedName>
</protein>
<gene>
    <name evidence="1" type="ORF">ACFODO_05335</name>
</gene>
<evidence type="ECO:0000313" key="2">
    <source>
        <dbReference type="Proteomes" id="UP001595455"/>
    </source>
</evidence>
<name>A0ABV7BB89_9GAMM</name>
<proteinExistence type="predicted"/>
<evidence type="ECO:0000313" key="1">
    <source>
        <dbReference type="EMBL" id="MFC2994707.1"/>
    </source>
</evidence>
<organism evidence="1 2">
    <name type="scientific">Acinetobacter sichuanensis</name>
    <dbReference type="NCBI Taxonomy" id="2136183"/>
    <lineage>
        <taxon>Bacteria</taxon>
        <taxon>Pseudomonadati</taxon>
        <taxon>Pseudomonadota</taxon>
        <taxon>Gammaproteobacteria</taxon>
        <taxon>Moraxellales</taxon>
        <taxon>Moraxellaceae</taxon>
        <taxon>Acinetobacter</taxon>
    </lineage>
</organism>
<sequence>MEIKEQEIETNQLKPAEIVRDEYGSWIHPEYQKYLDQHHKNQEWLSQDEWNEVKRYFNIETVQFYLEACVSEDTWEKMMDDTDLSEWNPVAPDGFFLMDIHFTEDDAVAVFAREKQEESEVV</sequence>
<reference evidence="2" key="1">
    <citation type="journal article" date="2019" name="Int. J. Syst. Evol. Microbiol.">
        <title>The Global Catalogue of Microorganisms (GCM) 10K type strain sequencing project: providing services to taxonomists for standard genome sequencing and annotation.</title>
        <authorList>
            <consortium name="The Broad Institute Genomics Platform"/>
            <consortium name="The Broad Institute Genome Sequencing Center for Infectious Disease"/>
            <person name="Wu L."/>
            <person name="Ma J."/>
        </authorList>
    </citation>
    <scope>NUCLEOTIDE SEQUENCE [LARGE SCALE GENOMIC DNA]</scope>
    <source>
        <strain evidence="2">KCTC 62575</strain>
    </source>
</reference>
<keyword evidence="2" id="KW-1185">Reference proteome</keyword>
<dbReference type="RefSeq" id="WP_378227175.1">
    <property type="nucleotide sequence ID" value="NZ_JBHRSF010000008.1"/>
</dbReference>
<comment type="caution">
    <text evidence="1">The sequence shown here is derived from an EMBL/GenBank/DDBJ whole genome shotgun (WGS) entry which is preliminary data.</text>
</comment>